<keyword evidence="2" id="KW-1185">Reference proteome</keyword>
<comment type="caution">
    <text evidence="1">The sequence shown here is derived from an EMBL/GenBank/DDBJ whole genome shotgun (WGS) entry which is preliminary data.</text>
</comment>
<evidence type="ECO:0000313" key="1">
    <source>
        <dbReference type="EMBL" id="MEQ2440624.1"/>
    </source>
</evidence>
<protein>
    <recommendedName>
        <fullName evidence="3">Glycosyltransferase family 1 protein</fullName>
    </recommendedName>
</protein>
<accession>A0ABV1E168</accession>
<evidence type="ECO:0000313" key="2">
    <source>
        <dbReference type="Proteomes" id="UP001489509"/>
    </source>
</evidence>
<dbReference type="SUPFAM" id="SSF53756">
    <property type="entry name" value="UDP-Glycosyltransferase/glycogen phosphorylase"/>
    <property type="match status" value="1"/>
</dbReference>
<sequence>MTNPLPKVLVASTNAWRDNTGISTLIELFKVWDPDRLAQVYTRSALPKTAVCRRFFQISESAVVRSLLRRSTVTGKQVENETGAVDEQAKKEQAAEQRLYGKARKKQSWFLSCCRELVWKFGTWKTPQLDAFVKDFSPDVLFLPIYPTVYMGRLQNHLLKTTGKPAVCYLADDNYTYKPCGKNVFAYVHRFFLRRQVRRVVERCEKMFVIAPKQKEEYDRIFGVDSILLTKGIDFTKVNFEPHKLSDPIRMVYTGKLIIGRWRSLAAIAEALGAINKDKARMTLDIYTTDSLTPQQERALNKNGCAVRGALSLSEVMEVQRQADILVFVESLDPKECMSARLSFSTKITDYLKSGKCIFAVGVAEIAPIDYFLREGSACVASSREEIGQKLQALCAHPEQILEYGRLAFQCGERNHAQEKVARTLTETITEVSRHANHH</sequence>
<name>A0ABV1E168_9FIRM</name>
<reference evidence="1 2" key="1">
    <citation type="submission" date="2024-03" db="EMBL/GenBank/DDBJ databases">
        <title>Human intestinal bacterial collection.</title>
        <authorList>
            <person name="Pauvert C."/>
            <person name="Hitch T.C.A."/>
            <person name="Clavel T."/>
        </authorList>
    </citation>
    <scope>NUCLEOTIDE SEQUENCE [LARGE SCALE GENOMIC DNA]</scope>
    <source>
        <strain evidence="1 2">CLA-JM-H44</strain>
    </source>
</reference>
<evidence type="ECO:0008006" key="3">
    <source>
        <dbReference type="Google" id="ProtNLM"/>
    </source>
</evidence>
<proteinExistence type="predicted"/>
<organism evidence="1 2">
    <name type="scientific">Solibaculum intestinale</name>
    <dbReference type="NCBI Taxonomy" id="3133165"/>
    <lineage>
        <taxon>Bacteria</taxon>
        <taxon>Bacillati</taxon>
        <taxon>Bacillota</taxon>
        <taxon>Clostridia</taxon>
        <taxon>Eubacteriales</taxon>
        <taxon>Oscillospiraceae</taxon>
        <taxon>Solibaculum</taxon>
    </lineage>
</organism>
<dbReference type="Proteomes" id="UP001489509">
    <property type="component" value="Unassembled WGS sequence"/>
</dbReference>
<dbReference type="EMBL" id="JBBMFD010000010">
    <property type="protein sequence ID" value="MEQ2440624.1"/>
    <property type="molecule type" value="Genomic_DNA"/>
</dbReference>
<gene>
    <name evidence="1" type="ORF">WMO26_07275</name>
</gene>
<dbReference type="RefSeq" id="WP_349219292.1">
    <property type="nucleotide sequence ID" value="NZ_JBBMFD010000010.1"/>
</dbReference>